<proteinExistence type="inferred from homology"/>
<accession>A0AAD9KKA4</accession>
<dbReference type="SUPFAM" id="SSF48371">
    <property type="entry name" value="ARM repeat"/>
    <property type="match status" value="1"/>
</dbReference>
<keyword evidence="6" id="KW-1185">Reference proteome</keyword>
<dbReference type="GO" id="GO:0071339">
    <property type="term" value="C:MLL1 complex"/>
    <property type="evidence" value="ECO:0007669"/>
    <property type="project" value="TreeGrafter"/>
</dbReference>
<keyword evidence="3" id="KW-0539">Nucleus</keyword>
<dbReference type="Gene3D" id="1.25.10.10">
    <property type="entry name" value="Leucine-rich Repeat Variant"/>
    <property type="match status" value="1"/>
</dbReference>
<dbReference type="InterPro" id="IPR016024">
    <property type="entry name" value="ARM-type_fold"/>
</dbReference>
<gene>
    <name evidence="5" type="ORF">NP493_903g01023</name>
</gene>
<dbReference type="InterPro" id="IPR011989">
    <property type="entry name" value="ARM-like"/>
</dbReference>
<dbReference type="AlphaFoldDB" id="A0AAD9KKA4"/>
<reference evidence="5" key="1">
    <citation type="journal article" date="2023" name="Mol. Biol. Evol.">
        <title>Third-Generation Sequencing Reveals the Adaptive Role of the Epigenome in Three Deep-Sea Polychaetes.</title>
        <authorList>
            <person name="Perez M."/>
            <person name="Aroh O."/>
            <person name="Sun Y."/>
            <person name="Lan Y."/>
            <person name="Juniper S.K."/>
            <person name="Young C.R."/>
            <person name="Angers B."/>
            <person name="Qian P.Y."/>
        </authorList>
    </citation>
    <scope>NUCLEOTIDE SEQUENCE</scope>
    <source>
        <strain evidence="5">R07B-5</strain>
    </source>
</reference>
<evidence type="ECO:0000256" key="2">
    <source>
        <dbReference type="ARBA" id="ARBA00006427"/>
    </source>
</evidence>
<dbReference type="Pfam" id="PF12333">
    <property type="entry name" value="Ipi1_N"/>
    <property type="match status" value="1"/>
</dbReference>
<name>A0AAD9KKA4_RIDPI</name>
<dbReference type="Proteomes" id="UP001209878">
    <property type="component" value="Unassembled WGS sequence"/>
</dbReference>
<organism evidence="5 6">
    <name type="scientific">Ridgeia piscesae</name>
    <name type="common">Tubeworm</name>
    <dbReference type="NCBI Taxonomy" id="27915"/>
    <lineage>
        <taxon>Eukaryota</taxon>
        <taxon>Metazoa</taxon>
        <taxon>Spiralia</taxon>
        <taxon>Lophotrochozoa</taxon>
        <taxon>Annelida</taxon>
        <taxon>Polychaeta</taxon>
        <taxon>Sedentaria</taxon>
        <taxon>Canalipalpata</taxon>
        <taxon>Sabellida</taxon>
        <taxon>Siboglinidae</taxon>
        <taxon>Ridgeia</taxon>
    </lineage>
</organism>
<comment type="similarity">
    <text evidence="2">Belongs to the IPI1/TEX10 family.</text>
</comment>
<sequence>MAKSKKKKQQFKDFQKVKLKVGKKLAKADNVTDTFFKTRSIQIREKVSRTTNLQPTTKRKLNISDLFSRCSHYNASMRQDALTGLHELLSAHHALIHTHLSPLLSCLSHMFIDKDASVRASVHRLLRLVFPLVSLTQIRPFFPLVTAHLCCAMTHICDDIQVDSLAVLDLCLQFYPALVTSATDQLLLNFIEQISRQGQSSQAGQTRALLVNPNSRLSSHKWRSKVLDRLHRFLRAMVDNQMVETDGRMHHSSVIDCNMTCHFQPFGSLAVSANVGTAFKLR</sequence>
<comment type="caution">
    <text evidence="5">The sequence shown here is derived from an EMBL/GenBank/DDBJ whole genome shotgun (WGS) entry which is preliminary data.</text>
</comment>
<protein>
    <recommendedName>
        <fullName evidence="4">Pre-rRNA-processing protein Ipi1 N-terminal domain-containing protein</fullName>
    </recommendedName>
</protein>
<dbReference type="InterPro" id="IPR024679">
    <property type="entry name" value="Ipi1_N"/>
</dbReference>
<evidence type="ECO:0000256" key="1">
    <source>
        <dbReference type="ARBA" id="ARBA00004123"/>
    </source>
</evidence>
<evidence type="ECO:0000259" key="4">
    <source>
        <dbReference type="Pfam" id="PF12333"/>
    </source>
</evidence>
<dbReference type="EMBL" id="JAODUO010000901">
    <property type="protein sequence ID" value="KAK2173118.1"/>
    <property type="molecule type" value="Genomic_DNA"/>
</dbReference>
<comment type="subcellular location">
    <subcellularLocation>
        <location evidence="1">Nucleus</location>
    </subcellularLocation>
</comment>
<evidence type="ECO:0000256" key="3">
    <source>
        <dbReference type="ARBA" id="ARBA00023242"/>
    </source>
</evidence>
<feature type="domain" description="Pre-rRNA-processing protein Ipi1 N-terminal" evidence="4">
    <location>
        <begin position="137"/>
        <end position="234"/>
    </location>
</feature>
<evidence type="ECO:0000313" key="6">
    <source>
        <dbReference type="Proteomes" id="UP001209878"/>
    </source>
</evidence>
<evidence type="ECO:0000313" key="5">
    <source>
        <dbReference type="EMBL" id="KAK2173118.1"/>
    </source>
</evidence>
<dbReference type="PANTHER" id="PTHR16056:SF2">
    <property type="entry name" value="TESTIS-EXPRESSED PROTEIN 10"/>
    <property type="match status" value="1"/>
</dbReference>
<dbReference type="PANTHER" id="PTHR16056">
    <property type="entry name" value="REGULATOR OF MICROTUBULE DYNAMICS PROTEIN"/>
    <property type="match status" value="1"/>
</dbReference>